<dbReference type="GO" id="GO:0003700">
    <property type="term" value="F:DNA-binding transcription factor activity"/>
    <property type="evidence" value="ECO:0007669"/>
    <property type="project" value="TreeGrafter"/>
</dbReference>
<evidence type="ECO:0000313" key="3">
    <source>
        <dbReference type="EMBL" id="BBY73207.1"/>
    </source>
</evidence>
<dbReference type="RefSeq" id="WP_163765115.1">
    <property type="nucleotide sequence ID" value="NZ_AP022598.1"/>
</dbReference>
<dbReference type="Gene3D" id="1.10.260.40">
    <property type="entry name" value="lambda repressor-like DNA-binding domains"/>
    <property type="match status" value="1"/>
</dbReference>
<accession>A0A7I7TVE8</accession>
<dbReference type="InterPro" id="IPR001387">
    <property type="entry name" value="Cro/C1-type_HTH"/>
</dbReference>
<dbReference type="Proteomes" id="UP000466554">
    <property type="component" value="Chromosome"/>
</dbReference>
<evidence type="ECO:0000313" key="4">
    <source>
        <dbReference type="Proteomes" id="UP000466554"/>
    </source>
</evidence>
<dbReference type="SMART" id="SM00530">
    <property type="entry name" value="HTH_XRE"/>
    <property type="match status" value="1"/>
</dbReference>
<sequence>MDEVNEGGAELSTGAGRAGVSERRRRYVGSRITHLREDCGLSLEELARRVGLLAGVMKAVESGRRGVAFECLIDIANELGVTASELVDGME</sequence>
<dbReference type="EMBL" id="AP022598">
    <property type="protein sequence ID" value="BBY73207.1"/>
    <property type="molecule type" value="Genomic_DNA"/>
</dbReference>
<dbReference type="GO" id="GO:0005829">
    <property type="term" value="C:cytosol"/>
    <property type="evidence" value="ECO:0007669"/>
    <property type="project" value="TreeGrafter"/>
</dbReference>
<dbReference type="InterPro" id="IPR010982">
    <property type="entry name" value="Lambda_DNA-bd_dom_sf"/>
</dbReference>
<evidence type="ECO:0000256" key="1">
    <source>
        <dbReference type="ARBA" id="ARBA00023125"/>
    </source>
</evidence>
<keyword evidence="1" id="KW-0238">DNA-binding</keyword>
<dbReference type="PANTHER" id="PTHR46797:SF1">
    <property type="entry name" value="METHYLPHOSPHONATE SYNTHASE"/>
    <property type="match status" value="1"/>
</dbReference>
<dbReference type="PROSITE" id="PS50943">
    <property type="entry name" value="HTH_CROC1"/>
    <property type="match status" value="1"/>
</dbReference>
<organism evidence="3 4">
    <name type="scientific">Mycolicibacterium parafortuitum</name>
    <name type="common">Mycobacterium parafortuitum</name>
    <dbReference type="NCBI Taxonomy" id="39692"/>
    <lineage>
        <taxon>Bacteria</taxon>
        <taxon>Bacillati</taxon>
        <taxon>Actinomycetota</taxon>
        <taxon>Actinomycetes</taxon>
        <taxon>Mycobacteriales</taxon>
        <taxon>Mycobacteriaceae</taxon>
        <taxon>Mycolicibacterium</taxon>
    </lineage>
</organism>
<dbReference type="SUPFAM" id="SSF47413">
    <property type="entry name" value="lambda repressor-like DNA-binding domains"/>
    <property type="match status" value="1"/>
</dbReference>
<dbReference type="Pfam" id="PF13560">
    <property type="entry name" value="HTH_31"/>
    <property type="match status" value="1"/>
</dbReference>
<feature type="domain" description="HTH cro/C1-type" evidence="2">
    <location>
        <begin position="32"/>
        <end position="86"/>
    </location>
</feature>
<protein>
    <recommendedName>
        <fullName evidence="2">HTH cro/C1-type domain-containing protein</fullName>
    </recommendedName>
</protein>
<dbReference type="AlphaFoldDB" id="A0A7I7TVE8"/>
<dbReference type="PANTHER" id="PTHR46797">
    <property type="entry name" value="HTH-TYPE TRANSCRIPTIONAL REGULATOR"/>
    <property type="match status" value="1"/>
</dbReference>
<evidence type="ECO:0000259" key="2">
    <source>
        <dbReference type="PROSITE" id="PS50943"/>
    </source>
</evidence>
<dbReference type="GO" id="GO:0003677">
    <property type="term" value="F:DNA binding"/>
    <property type="evidence" value="ECO:0007669"/>
    <property type="project" value="UniProtKB-KW"/>
</dbReference>
<gene>
    <name evidence="3" type="ORF">MPRF_01060</name>
</gene>
<name>A0A7I7TVE8_MYCPF</name>
<reference evidence="3 4" key="1">
    <citation type="journal article" date="2019" name="Emerg. Microbes Infect.">
        <title>Comprehensive subspecies identification of 175 nontuberculous mycobacteria species based on 7547 genomic profiles.</title>
        <authorList>
            <person name="Matsumoto Y."/>
            <person name="Kinjo T."/>
            <person name="Motooka D."/>
            <person name="Nabeya D."/>
            <person name="Jung N."/>
            <person name="Uechi K."/>
            <person name="Horii T."/>
            <person name="Iida T."/>
            <person name="Fujita J."/>
            <person name="Nakamura S."/>
        </authorList>
    </citation>
    <scope>NUCLEOTIDE SEQUENCE [LARGE SCALE GENOMIC DNA]</scope>
    <source>
        <strain evidence="3 4">JCM 6367</strain>
    </source>
</reference>
<dbReference type="InterPro" id="IPR050807">
    <property type="entry name" value="TransReg_Diox_bact_type"/>
</dbReference>
<proteinExistence type="predicted"/>
<dbReference type="CDD" id="cd00093">
    <property type="entry name" value="HTH_XRE"/>
    <property type="match status" value="1"/>
</dbReference>